<sequence length="205" mass="23738">MVVYFFRTAWNFGVSTLERSVHRNKLSLNRLALADTHVWRGRAGLLDVGLNSHMNEAAVVSNIELARLNGVIQLILSQKWTVVVASNMVQYSGDKMHALQPYEVHSRIAYWDDSWQYFTHRFVCPDTGKLLVEAVSRTMIKDRHRQTVPFERVLELLSVERERPTEMPRVIQGFLAWDAATKINMERVQQPQPEYVRKELVTTTA</sequence>
<dbReference type="InterPro" id="IPR051490">
    <property type="entry name" value="THEM6_lcsJ_thioesterase"/>
</dbReference>
<proteinExistence type="predicted"/>
<dbReference type="SUPFAM" id="SSF54637">
    <property type="entry name" value="Thioesterase/thiol ester dehydrase-isomerase"/>
    <property type="match status" value="1"/>
</dbReference>
<keyword evidence="4" id="KW-1185">Reference proteome</keyword>
<dbReference type="Pfam" id="PF13279">
    <property type="entry name" value="4HBT_2"/>
    <property type="match status" value="1"/>
</dbReference>
<dbReference type="VEuPathDB" id="FungiDB:AeMF1_000728"/>
<dbReference type="InterPro" id="IPR029069">
    <property type="entry name" value="HotDog_dom_sf"/>
</dbReference>
<evidence type="ECO:0000313" key="1">
    <source>
        <dbReference type="EMBL" id="KAF0744263.1"/>
    </source>
</evidence>
<evidence type="ECO:0000313" key="2">
    <source>
        <dbReference type="EMBL" id="KAF0744844.1"/>
    </source>
</evidence>
<dbReference type="PANTHER" id="PTHR12475:SF4">
    <property type="entry name" value="PROTEIN THEM6"/>
    <property type="match status" value="1"/>
</dbReference>
<organism evidence="1 4">
    <name type="scientific">Aphanomyces euteiches</name>
    <dbReference type="NCBI Taxonomy" id="100861"/>
    <lineage>
        <taxon>Eukaryota</taxon>
        <taxon>Sar</taxon>
        <taxon>Stramenopiles</taxon>
        <taxon>Oomycota</taxon>
        <taxon>Saprolegniomycetes</taxon>
        <taxon>Saprolegniales</taxon>
        <taxon>Verrucalvaceae</taxon>
        <taxon>Aphanomyces</taxon>
    </lineage>
</organism>
<dbReference type="PANTHER" id="PTHR12475">
    <property type="match status" value="1"/>
</dbReference>
<gene>
    <name evidence="2" type="ORF">Ae201684_000750</name>
    <name evidence="3" type="ORF">Ae201684_000751</name>
    <name evidence="1" type="ORF">Ae201684_000753</name>
</gene>
<dbReference type="EMBL" id="VJMJ01000008">
    <property type="protein sequence ID" value="KAF0744844.1"/>
    <property type="molecule type" value="Genomic_DNA"/>
</dbReference>
<reference evidence="1 4" key="1">
    <citation type="submission" date="2019-07" db="EMBL/GenBank/DDBJ databases">
        <title>Genomics analysis of Aphanomyces spp. identifies a new class of oomycete effector associated with host adaptation.</title>
        <authorList>
            <person name="Gaulin E."/>
        </authorList>
    </citation>
    <scope>NUCLEOTIDE SEQUENCE [LARGE SCALE GENOMIC DNA]</scope>
    <source>
        <strain evidence="1 4">ATCC 201684</strain>
    </source>
</reference>
<dbReference type="Proteomes" id="UP000481153">
    <property type="component" value="Unassembled WGS sequence"/>
</dbReference>
<evidence type="ECO:0000313" key="4">
    <source>
        <dbReference type="Proteomes" id="UP000481153"/>
    </source>
</evidence>
<evidence type="ECO:0000313" key="3">
    <source>
        <dbReference type="EMBL" id="KAF0744845.1"/>
    </source>
</evidence>
<protein>
    <submittedName>
        <fullName evidence="1">Uncharacterized protein</fullName>
    </submittedName>
</protein>
<dbReference type="EMBL" id="VJMJ01000009">
    <property type="protein sequence ID" value="KAF0744263.1"/>
    <property type="molecule type" value="Genomic_DNA"/>
</dbReference>
<comment type="caution">
    <text evidence="1">The sequence shown here is derived from an EMBL/GenBank/DDBJ whole genome shotgun (WGS) entry which is preliminary data.</text>
</comment>
<name>A0A6G0XUC4_9STRA</name>
<dbReference type="AlphaFoldDB" id="A0A6G0XUC4"/>
<accession>A0A6G0XUC4</accession>
<dbReference type="EMBL" id="VJMJ01000008">
    <property type="protein sequence ID" value="KAF0744845.1"/>
    <property type="molecule type" value="Genomic_DNA"/>
</dbReference>
<dbReference type="Gene3D" id="3.10.129.10">
    <property type="entry name" value="Hotdog Thioesterase"/>
    <property type="match status" value="1"/>
</dbReference>